<evidence type="ECO:0000313" key="3">
    <source>
        <dbReference type="EMBL" id="QHT60332.1"/>
    </source>
</evidence>
<proteinExistence type="predicted"/>
<evidence type="ECO:0000256" key="1">
    <source>
        <dbReference type="ARBA" id="ARBA00022603"/>
    </source>
</evidence>
<gene>
    <name evidence="3" type="ORF">GXP70_10520</name>
</gene>
<dbReference type="InterPro" id="IPR038375">
    <property type="entry name" value="NDUFAF7_sf"/>
</dbReference>
<dbReference type="RefSeq" id="WP_162356466.1">
    <property type="nucleotide sequence ID" value="NZ_CP048209.1"/>
</dbReference>
<dbReference type="InterPro" id="IPR003788">
    <property type="entry name" value="NDUFAF7"/>
</dbReference>
<dbReference type="KEGG" id="plyc:GXP70_10520"/>
<dbReference type="PANTHER" id="PTHR12049:SF7">
    <property type="entry name" value="PROTEIN ARGININE METHYLTRANSFERASE NDUFAF7, MITOCHONDRIAL"/>
    <property type="match status" value="1"/>
</dbReference>
<keyword evidence="1 3" id="KW-0489">Methyltransferase</keyword>
<dbReference type="SUPFAM" id="SSF53335">
    <property type="entry name" value="S-adenosyl-L-methionine-dependent methyltransferases"/>
    <property type="match status" value="1"/>
</dbReference>
<organism evidence="3 4">
    <name type="scientific">Paenibacillus lycopersici</name>
    <dbReference type="NCBI Taxonomy" id="2704462"/>
    <lineage>
        <taxon>Bacteria</taxon>
        <taxon>Bacillati</taxon>
        <taxon>Bacillota</taxon>
        <taxon>Bacilli</taxon>
        <taxon>Bacillales</taxon>
        <taxon>Paenibacillaceae</taxon>
        <taxon>Paenibacillus</taxon>
    </lineage>
</organism>
<dbReference type="AlphaFoldDB" id="A0A6C0FWA1"/>
<reference evidence="3 4" key="1">
    <citation type="submission" date="2020-01" db="EMBL/GenBank/DDBJ databases">
        <title>Paenibacillus sp. nov., isolated from tomato rhizosphere.</title>
        <authorList>
            <person name="Weon H.-Y."/>
            <person name="Lee S.A."/>
        </authorList>
    </citation>
    <scope>NUCLEOTIDE SEQUENCE [LARGE SCALE GENOMIC DNA]</scope>
    <source>
        <strain evidence="3 4">12200R-189</strain>
    </source>
</reference>
<dbReference type="InterPro" id="IPR029063">
    <property type="entry name" value="SAM-dependent_MTases_sf"/>
</dbReference>
<dbReference type="PANTHER" id="PTHR12049">
    <property type="entry name" value="PROTEIN ARGININE METHYLTRANSFERASE NDUFAF7, MITOCHONDRIAL"/>
    <property type="match status" value="1"/>
</dbReference>
<evidence type="ECO:0000313" key="4">
    <source>
        <dbReference type="Proteomes" id="UP000476064"/>
    </source>
</evidence>
<name>A0A6C0FWA1_9BACL</name>
<sequence>MGNSKRLTQSILHTIAASNRLGWLEKPPASVGEGIPAITFHDYMAMCLYDERDGYYKSGRVRIGKEGDFYTSSAIGSIMGGKLAGYAAKLAGGQSRAVTIMEWGAGTGALAQQMLAALDGIEENGTVPAWLADARWVLVDGNPVHLDEARSRLAGRLSGSAGPALAFMTPEEAEAELGRSGEDRFTIVIANELLDAMPVHRVVKRGGALRELGVAAAEAGPDAPGTEMAGSLAGLIDGGAGSDFRYVHMPLSDERIAAALHRDGVRLREGQIMEVNMNAERWIAKLGGLIRRGCLMLIDYGHEAAELAGPHRMQGTLLCYKNHVARDEPLLDPGGQDMTAHVNFTACMAAGAAAGWRRRYYGTQKQFLVDEGLLSELADHDGTNPFGEAAKRNRAIRQLLLSDAMSETFKVLALDK</sequence>
<keyword evidence="2 3" id="KW-0808">Transferase</keyword>
<dbReference type="GO" id="GO:0035243">
    <property type="term" value="F:protein-arginine omega-N symmetric methyltransferase activity"/>
    <property type="evidence" value="ECO:0007669"/>
    <property type="project" value="TreeGrafter"/>
</dbReference>
<dbReference type="Gene3D" id="3.40.50.12710">
    <property type="match status" value="1"/>
</dbReference>
<dbReference type="Pfam" id="PF02636">
    <property type="entry name" value="Methyltransf_28"/>
    <property type="match status" value="1"/>
</dbReference>
<accession>A0A6C0FWA1</accession>
<dbReference type="Proteomes" id="UP000476064">
    <property type="component" value="Chromosome"/>
</dbReference>
<evidence type="ECO:0000256" key="2">
    <source>
        <dbReference type="ARBA" id="ARBA00022679"/>
    </source>
</evidence>
<keyword evidence="4" id="KW-1185">Reference proteome</keyword>
<dbReference type="EMBL" id="CP048209">
    <property type="protein sequence ID" value="QHT60332.1"/>
    <property type="molecule type" value="Genomic_DNA"/>
</dbReference>
<dbReference type="GO" id="GO:0032259">
    <property type="term" value="P:methylation"/>
    <property type="evidence" value="ECO:0007669"/>
    <property type="project" value="UniProtKB-KW"/>
</dbReference>
<protein>
    <submittedName>
        <fullName evidence="3">SAM-dependent methyltransferase</fullName>
    </submittedName>
</protein>